<organism evidence="4 5">
    <name type="scientific">Cordylochernes scorpioides</name>
    <dbReference type="NCBI Taxonomy" id="51811"/>
    <lineage>
        <taxon>Eukaryota</taxon>
        <taxon>Metazoa</taxon>
        <taxon>Ecdysozoa</taxon>
        <taxon>Arthropoda</taxon>
        <taxon>Chelicerata</taxon>
        <taxon>Arachnida</taxon>
        <taxon>Pseudoscorpiones</taxon>
        <taxon>Cheliferoidea</taxon>
        <taxon>Chernetidae</taxon>
        <taxon>Cordylochernes</taxon>
    </lineage>
</organism>
<dbReference type="EMBL" id="CP092864">
    <property type="protein sequence ID" value="UYV63098.1"/>
    <property type="molecule type" value="Genomic_DNA"/>
</dbReference>
<evidence type="ECO:0000256" key="1">
    <source>
        <dbReference type="PROSITE-ProRule" id="PRU00047"/>
    </source>
</evidence>
<dbReference type="InterPro" id="IPR001878">
    <property type="entry name" value="Znf_CCHC"/>
</dbReference>
<evidence type="ECO:0000259" key="3">
    <source>
        <dbReference type="PROSITE" id="PS50158"/>
    </source>
</evidence>
<evidence type="ECO:0000256" key="2">
    <source>
        <dbReference type="SAM" id="MobiDB-lite"/>
    </source>
</evidence>
<accession>A0ABY6K3P3</accession>
<feature type="compositionally biased region" description="Basic and acidic residues" evidence="2">
    <location>
        <begin position="154"/>
        <end position="170"/>
    </location>
</feature>
<name>A0ABY6K3P3_9ARAC</name>
<evidence type="ECO:0000313" key="5">
    <source>
        <dbReference type="Proteomes" id="UP001235939"/>
    </source>
</evidence>
<proteinExistence type="predicted"/>
<dbReference type="Proteomes" id="UP001235939">
    <property type="component" value="Chromosome 02"/>
</dbReference>
<sequence>MYSQFMSDVRTARLRRRRIQKQKVKVRVCDVSSGVAEVSRSPSRSSNNIEQFVTECRRIVALHCKRVTPTRYERLPNVASLSDHDDSADLSSMIRQIVREEEAKISTIEDIVKEEIGRTLAPISKPRRSPPQKERPRQFFNTRYEAAQTIRPQPEPHYRKQGGRRETNEWRTTEGKPICFHCGRPGHVVRYCRNRQRQNEERRNQYYQG</sequence>
<feature type="domain" description="CCHC-type" evidence="3">
    <location>
        <begin position="179"/>
        <end position="194"/>
    </location>
</feature>
<dbReference type="SUPFAM" id="SSF57756">
    <property type="entry name" value="Retrovirus zinc finger-like domains"/>
    <property type="match status" value="1"/>
</dbReference>
<keyword evidence="1" id="KW-0479">Metal-binding</keyword>
<reference evidence="4 5" key="1">
    <citation type="submission" date="2022-01" db="EMBL/GenBank/DDBJ databases">
        <title>A chromosomal length assembly of Cordylochernes scorpioides.</title>
        <authorList>
            <person name="Zeh D."/>
            <person name="Zeh J."/>
        </authorList>
    </citation>
    <scope>NUCLEOTIDE SEQUENCE [LARGE SCALE GENOMIC DNA]</scope>
    <source>
        <strain evidence="4">IN4F17</strain>
        <tissue evidence="4">Whole Body</tissue>
    </source>
</reference>
<gene>
    <name evidence="4" type="ORF">LAZ67_2003128</name>
</gene>
<dbReference type="InterPro" id="IPR036875">
    <property type="entry name" value="Znf_CCHC_sf"/>
</dbReference>
<dbReference type="Gene3D" id="4.10.60.10">
    <property type="entry name" value="Zinc finger, CCHC-type"/>
    <property type="match status" value="1"/>
</dbReference>
<keyword evidence="5" id="KW-1185">Reference proteome</keyword>
<keyword evidence="1" id="KW-0863">Zinc-finger</keyword>
<dbReference type="PROSITE" id="PS50158">
    <property type="entry name" value="ZF_CCHC"/>
    <property type="match status" value="1"/>
</dbReference>
<dbReference type="SMART" id="SM00343">
    <property type="entry name" value="ZnF_C2HC"/>
    <property type="match status" value="1"/>
</dbReference>
<feature type="region of interest" description="Disordered" evidence="2">
    <location>
        <begin position="147"/>
        <end position="170"/>
    </location>
</feature>
<keyword evidence="1" id="KW-0862">Zinc</keyword>
<evidence type="ECO:0000313" key="4">
    <source>
        <dbReference type="EMBL" id="UYV63098.1"/>
    </source>
</evidence>
<protein>
    <recommendedName>
        <fullName evidence="3">CCHC-type domain-containing protein</fullName>
    </recommendedName>
</protein>